<keyword evidence="2" id="KW-1185">Reference proteome</keyword>
<organism evidence="1 2">
    <name type="scientific">Karstenula rhodostoma CBS 690.94</name>
    <dbReference type="NCBI Taxonomy" id="1392251"/>
    <lineage>
        <taxon>Eukaryota</taxon>
        <taxon>Fungi</taxon>
        <taxon>Dikarya</taxon>
        <taxon>Ascomycota</taxon>
        <taxon>Pezizomycotina</taxon>
        <taxon>Dothideomycetes</taxon>
        <taxon>Pleosporomycetidae</taxon>
        <taxon>Pleosporales</taxon>
        <taxon>Massarineae</taxon>
        <taxon>Didymosphaeriaceae</taxon>
        <taxon>Karstenula</taxon>
    </lineage>
</organism>
<comment type="caution">
    <text evidence="1">The sequence shown here is derived from an EMBL/GenBank/DDBJ whole genome shotgun (WGS) entry which is preliminary data.</text>
</comment>
<sequence>MDELAYRLHSGIPPPQLAESFLDPVVTAINIEDMPMFALNNFSHWLQSCYLQGLDLGDDPWTQLEAKVN</sequence>
<name>A0A9P4PEY1_9PLEO</name>
<evidence type="ECO:0000313" key="2">
    <source>
        <dbReference type="Proteomes" id="UP000799764"/>
    </source>
</evidence>
<accession>A0A9P4PEY1</accession>
<evidence type="ECO:0000313" key="1">
    <source>
        <dbReference type="EMBL" id="KAF2441794.1"/>
    </source>
</evidence>
<reference evidence="1" key="1">
    <citation type="journal article" date="2020" name="Stud. Mycol.">
        <title>101 Dothideomycetes genomes: a test case for predicting lifestyles and emergence of pathogens.</title>
        <authorList>
            <person name="Haridas S."/>
            <person name="Albert R."/>
            <person name="Binder M."/>
            <person name="Bloem J."/>
            <person name="Labutti K."/>
            <person name="Salamov A."/>
            <person name="Andreopoulos B."/>
            <person name="Baker S."/>
            <person name="Barry K."/>
            <person name="Bills G."/>
            <person name="Bluhm B."/>
            <person name="Cannon C."/>
            <person name="Castanera R."/>
            <person name="Culley D."/>
            <person name="Daum C."/>
            <person name="Ezra D."/>
            <person name="Gonzalez J."/>
            <person name="Henrissat B."/>
            <person name="Kuo A."/>
            <person name="Liang C."/>
            <person name="Lipzen A."/>
            <person name="Lutzoni F."/>
            <person name="Magnuson J."/>
            <person name="Mondo S."/>
            <person name="Nolan M."/>
            <person name="Ohm R."/>
            <person name="Pangilinan J."/>
            <person name="Park H.-J."/>
            <person name="Ramirez L."/>
            <person name="Alfaro M."/>
            <person name="Sun H."/>
            <person name="Tritt A."/>
            <person name="Yoshinaga Y."/>
            <person name="Zwiers L.-H."/>
            <person name="Turgeon B."/>
            <person name="Goodwin S."/>
            <person name="Spatafora J."/>
            <person name="Crous P."/>
            <person name="Grigoriev I."/>
        </authorList>
    </citation>
    <scope>NUCLEOTIDE SEQUENCE</scope>
    <source>
        <strain evidence="1">CBS 690.94</strain>
    </source>
</reference>
<dbReference type="EMBL" id="MU001505">
    <property type="protein sequence ID" value="KAF2441794.1"/>
    <property type="molecule type" value="Genomic_DNA"/>
</dbReference>
<dbReference type="AlphaFoldDB" id="A0A9P4PEY1"/>
<dbReference type="Proteomes" id="UP000799764">
    <property type="component" value="Unassembled WGS sequence"/>
</dbReference>
<proteinExistence type="predicted"/>
<protein>
    <submittedName>
        <fullName evidence="1">Uncharacterized protein</fullName>
    </submittedName>
</protein>
<gene>
    <name evidence="1" type="ORF">P171DRAFT_523723</name>
</gene>